<accession>A0ABD1CGC2</accession>
<feature type="region of interest" description="Disordered" evidence="1">
    <location>
        <begin position="219"/>
        <end position="292"/>
    </location>
</feature>
<name>A0ABD1CGC2_CULPP</name>
<evidence type="ECO:0000313" key="2">
    <source>
        <dbReference type="EMBL" id="KAL1375182.1"/>
    </source>
</evidence>
<proteinExistence type="predicted"/>
<feature type="compositionally biased region" description="Gly residues" evidence="1">
    <location>
        <begin position="262"/>
        <end position="276"/>
    </location>
</feature>
<protein>
    <submittedName>
        <fullName evidence="2">Uncharacterized protein</fullName>
    </submittedName>
</protein>
<comment type="caution">
    <text evidence="2">The sequence shown here is derived from an EMBL/GenBank/DDBJ whole genome shotgun (WGS) entry which is preliminary data.</text>
</comment>
<feature type="compositionally biased region" description="Low complexity" evidence="1">
    <location>
        <begin position="219"/>
        <end position="231"/>
    </location>
</feature>
<dbReference type="EMBL" id="JBEHCU010012706">
    <property type="protein sequence ID" value="KAL1375182.1"/>
    <property type="molecule type" value="Genomic_DNA"/>
</dbReference>
<evidence type="ECO:0000256" key="1">
    <source>
        <dbReference type="SAM" id="MobiDB-lite"/>
    </source>
</evidence>
<feature type="compositionally biased region" description="Basic residues" evidence="1">
    <location>
        <begin position="242"/>
        <end position="252"/>
    </location>
</feature>
<organism evidence="2 3">
    <name type="scientific">Culex pipiens pipiens</name>
    <name type="common">Northern house mosquito</name>
    <dbReference type="NCBI Taxonomy" id="38569"/>
    <lineage>
        <taxon>Eukaryota</taxon>
        <taxon>Metazoa</taxon>
        <taxon>Ecdysozoa</taxon>
        <taxon>Arthropoda</taxon>
        <taxon>Hexapoda</taxon>
        <taxon>Insecta</taxon>
        <taxon>Pterygota</taxon>
        <taxon>Neoptera</taxon>
        <taxon>Endopterygota</taxon>
        <taxon>Diptera</taxon>
        <taxon>Nematocera</taxon>
        <taxon>Culicoidea</taxon>
        <taxon>Culicidae</taxon>
        <taxon>Culicinae</taxon>
        <taxon>Culicini</taxon>
        <taxon>Culex</taxon>
        <taxon>Culex</taxon>
    </lineage>
</organism>
<evidence type="ECO:0000313" key="3">
    <source>
        <dbReference type="Proteomes" id="UP001562425"/>
    </source>
</evidence>
<feature type="compositionally biased region" description="Basic residues" evidence="1">
    <location>
        <begin position="277"/>
        <end position="292"/>
    </location>
</feature>
<dbReference type="Proteomes" id="UP001562425">
    <property type="component" value="Unassembled WGS sequence"/>
</dbReference>
<keyword evidence="3" id="KW-1185">Reference proteome</keyword>
<reference evidence="2 3" key="1">
    <citation type="submission" date="2024-05" db="EMBL/GenBank/DDBJ databases">
        <title>Culex pipiens pipiens assembly and annotation.</title>
        <authorList>
            <person name="Alout H."/>
            <person name="Durand T."/>
        </authorList>
    </citation>
    <scope>NUCLEOTIDE SEQUENCE [LARGE SCALE GENOMIC DNA]</scope>
    <source>
        <strain evidence="2">HA-2024</strain>
        <tissue evidence="2">Whole body</tissue>
    </source>
</reference>
<feature type="compositionally biased region" description="Gly residues" evidence="1">
    <location>
        <begin position="232"/>
        <end position="241"/>
    </location>
</feature>
<dbReference type="AlphaFoldDB" id="A0ABD1CGC2"/>
<sequence length="292" mass="32527">MDDLFGKKKEVVPILDLSRSTATTREEFKKMYEKVPDYKTRPIKVRPEEIRFKDKDTSYKMPKKELKMLLKNGGDRDKLYTYMDPIPTEMRNLVIMELCSVSIDWKMLTPQRPKTKIEEEYFSKLVELGKLQIKTEQRDKRENQLSSSVRKVKNKSGIIESRIFTCNECAEEFCNGKVCLDFNYDLYTRIAPKAPIVKTNSQQQISTTKILAELNQKSIDSGSGGSTSKKSGIGGGVGGGRRSIRRKSKTRSKSAEEDDGNQSGGGGGGGGAAGGGGKKKTKKSSRSKSPGK</sequence>
<gene>
    <name evidence="2" type="ORF">pipiens_004731</name>
</gene>